<feature type="transmembrane region" description="Helical" evidence="8">
    <location>
        <begin position="67"/>
        <end position="88"/>
    </location>
</feature>
<evidence type="ECO:0000313" key="11">
    <source>
        <dbReference type="Proteomes" id="UP000030103"/>
    </source>
</evidence>
<feature type="transmembrane region" description="Helical" evidence="8">
    <location>
        <begin position="165"/>
        <end position="185"/>
    </location>
</feature>
<keyword evidence="11" id="KW-1185">Reference proteome</keyword>
<feature type="transmembrane region" description="Helical" evidence="8">
    <location>
        <begin position="535"/>
        <end position="558"/>
    </location>
</feature>
<keyword evidence="4" id="KW-1003">Cell membrane</keyword>
<dbReference type="Pfam" id="PF06826">
    <property type="entry name" value="Asp-Al_Ex"/>
    <property type="match status" value="2"/>
</dbReference>
<dbReference type="SUPFAM" id="SSF116726">
    <property type="entry name" value="TrkA C-terminal domain-like"/>
    <property type="match status" value="1"/>
</dbReference>
<dbReference type="Gene3D" id="3.30.70.1450">
    <property type="entry name" value="Regulator of K+ conductance, C-terminal domain"/>
    <property type="match status" value="1"/>
</dbReference>
<proteinExistence type="inferred from homology"/>
<feature type="transmembrane region" description="Helical" evidence="8">
    <location>
        <begin position="501"/>
        <end position="523"/>
    </location>
</feature>
<feature type="domain" description="RCK C-terminal" evidence="9">
    <location>
        <begin position="194"/>
        <end position="282"/>
    </location>
</feature>
<dbReference type="InterPro" id="IPR050144">
    <property type="entry name" value="AAE_transporter"/>
</dbReference>
<dbReference type="InterPro" id="IPR036721">
    <property type="entry name" value="RCK_C_sf"/>
</dbReference>
<evidence type="ECO:0000256" key="2">
    <source>
        <dbReference type="ARBA" id="ARBA00009854"/>
    </source>
</evidence>
<feature type="transmembrane region" description="Helical" evidence="8">
    <location>
        <begin position="100"/>
        <end position="119"/>
    </location>
</feature>
<keyword evidence="7 8" id="KW-0472">Membrane</keyword>
<evidence type="ECO:0000256" key="4">
    <source>
        <dbReference type="ARBA" id="ARBA00022475"/>
    </source>
</evidence>
<dbReference type="STRING" id="28115.HQ47_03540"/>
<dbReference type="GO" id="GO:0006813">
    <property type="term" value="P:potassium ion transport"/>
    <property type="evidence" value="ECO:0007669"/>
    <property type="project" value="InterPro"/>
</dbReference>
<evidence type="ECO:0000256" key="8">
    <source>
        <dbReference type="SAM" id="Phobius"/>
    </source>
</evidence>
<feature type="transmembrane region" description="Helical" evidence="8">
    <location>
        <begin position="6"/>
        <end position="28"/>
    </location>
</feature>
<sequence length="559" mass="60476">MDWFTNLFMGTGTAHSIFLLAITISIGILMGRIRIFGISLGVTFVLFAGILFSHLGMTMNPELLHLFQEFGLILFVYSVGLQVGPGFFSSLKKGGLKLNLTALGVVFLGVFTTIALHYVTGVDMATMVGVLSGAVTNTPGLGAAQQAYSDVKGSMNPSIAMGYAVAYPLGVIGIIMTTIVLRYILRINLKEEQRKLENEDEDSAQSAIALSLVVKNPSLFGQSIAQMNKNLSNYSFVISRHWNIQTNKITVASSQTVLHDGDRIFVITTEQDHEFLKSFVGEEMDLDRKMWIPTDSKLISNRFVITNKELNGKKLGNLKLRQLEGVNITRVNRAGIDLVATPNMPLQLGDKLTVVGSEAAMPKIKQILGDSVKHLHEPNLISIFFGIALGILLGSIPFDVPGVPQSVKLGLAGGPLIVAIIMGRFGHTCHIVTYTTQSANKMLREIGITLFLACVGLNAGGTFVETLNNGGWIWVGYGVVITVLPLLIMGIVAVKILKINYYTLMGLLAGSTTDPPALAYANVTSQNGAPMIGYATVYPLTMFMRVITAQLLILLYCVA</sequence>
<gene>
    <name evidence="10" type="ORF">HQ47_03540</name>
</gene>
<feature type="transmembrane region" description="Helical" evidence="8">
    <location>
        <begin position="380"/>
        <end position="398"/>
    </location>
</feature>
<organism evidence="10 11">
    <name type="scientific">Porphyromonas macacae</name>
    <dbReference type="NCBI Taxonomy" id="28115"/>
    <lineage>
        <taxon>Bacteria</taxon>
        <taxon>Pseudomonadati</taxon>
        <taxon>Bacteroidota</taxon>
        <taxon>Bacteroidia</taxon>
        <taxon>Bacteroidales</taxon>
        <taxon>Porphyromonadaceae</taxon>
        <taxon>Porphyromonas</taxon>
    </lineage>
</organism>
<evidence type="ECO:0000313" key="10">
    <source>
        <dbReference type="EMBL" id="KGN74993.1"/>
    </source>
</evidence>
<evidence type="ECO:0000256" key="1">
    <source>
        <dbReference type="ARBA" id="ARBA00004651"/>
    </source>
</evidence>
<dbReference type="AlphaFoldDB" id="A0A0A2E7X2"/>
<comment type="caution">
    <text evidence="10">The sequence shown here is derived from an EMBL/GenBank/DDBJ whole genome shotgun (WGS) entry which is preliminary data.</text>
</comment>
<dbReference type="Pfam" id="PF02080">
    <property type="entry name" value="TrkA_C"/>
    <property type="match status" value="1"/>
</dbReference>
<feature type="transmembrane region" description="Helical" evidence="8">
    <location>
        <begin position="470"/>
        <end position="494"/>
    </location>
</feature>
<dbReference type="NCBIfam" id="TIGR01625">
    <property type="entry name" value="YidE_YbjL_dupl"/>
    <property type="match status" value="2"/>
</dbReference>
<evidence type="ECO:0000256" key="6">
    <source>
        <dbReference type="ARBA" id="ARBA00022989"/>
    </source>
</evidence>
<protein>
    <submittedName>
        <fullName evidence="10">Transporter</fullName>
    </submittedName>
</protein>
<dbReference type="EMBL" id="JRFA01000009">
    <property type="protein sequence ID" value="KGN74993.1"/>
    <property type="molecule type" value="Genomic_DNA"/>
</dbReference>
<dbReference type="InterPro" id="IPR006512">
    <property type="entry name" value="YidE_YbjL"/>
</dbReference>
<dbReference type="Proteomes" id="UP000030103">
    <property type="component" value="Unassembled WGS sequence"/>
</dbReference>
<accession>A0A0A2E7X2</accession>
<feature type="transmembrane region" description="Helical" evidence="8">
    <location>
        <begin position="35"/>
        <end position="55"/>
    </location>
</feature>
<evidence type="ECO:0000256" key="7">
    <source>
        <dbReference type="ARBA" id="ARBA00023136"/>
    </source>
</evidence>
<keyword evidence="5 8" id="KW-0812">Transmembrane</keyword>
<dbReference type="NCBIfam" id="NF003007">
    <property type="entry name" value="PRK03818.1"/>
    <property type="match status" value="1"/>
</dbReference>
<name>A0A0A2E7X2_9PORP</name>
<evidence type="ECO:0000256" key="3">
    <source>
        <dbReference type="ARBA" id="ARBA00022448"/>
    </source>
</evidence>
<dbReference type="eggNOG" id="COG2985">
    <property type="taxonomic scope" value="Bacteria"/>
</dbReference>
<dbReference type="InterPro" id="IPR006037">
    <property type="entry name" value="RCK_C"/>
</dbReference>
<feature type="domain" description="RCK C-terminal" evidence="9">
    <location>
        <begin position="286"/>
        <end position="370"/>
    </location>
</feature>
<keyword evidence="3" id="KW-0813">Transport</keyword>
<feature type="transmembrane region" description="Helical" evidence="8">
    <location>
        <begin position="410"/>
        <end position="434"/>
    </location>
</feature>
<evidence type="ECO:0000256" key="5">
    <source>
        <dbReference type="ARBA" id="ARBA00022692"/>
    </source>
</evidence>
<comment type="similarity">
    <text evidence="2">Belongs to the AAE transporter (TC 2.A.81) family.</text>
</comment>
<feature type="transmembrane region" description="Helical" evidence="8">
    <location>
        <begin position="446"/>
        <end position="464"/>
    </location>
</feature>
<dbReference type="PROSITE" id="PS51202">
    <property type="entry name" value="RCK_C"/>
    <property type="match status" value="2"/>
</dbReference>
<dbReference type="PANTHER" id="PTHR30445">
    <property type="entry name" value="K(+)_H(+) ANTIPORTER SUBUNIT KHTT"/>
    <property type="match status" value="1"/>
</dbReference>
<dbReference type="GO" id="GO:0005886">
    <property type="term" value="C:plasma membrane"/>
    <property type="evidence" value="ECO:0007669"/>
    <property type="project" value="UniProtKB-SubCell"/>
</dbReference>
<dbReference type="GO" id="GO:0008324">
    <property type="term" value="F:monoatomic cation transmembrane transporter activity"/>
    <property type="evidence" value="ECO:0007669"/>
    <property type="project" value="InterPro"/>
</dbReference>
<keyword evidence="6 8" id="KW-1133">Transmembrane helix</keyword>
<evidence type="ECO:0000259" key="9">
    <source>
        <dbReference type="PROSITE" id="PS51202"/>
    </source>
</evidence>
<dbReference type="RefSeq" id="WP_036873311.1">
    <property type="nucleotide sequence ID" value="NZ_JRFA01000009.1"/>
</dbReference>
<reference evidence="10 11" key="1">
    <citation type="submission" date="2014-09" db="EMBL/GenBank/DDBJ databases">
        <title>Draft Genome Sequence of Porphyromonas macacae COT-192_OH2859.</title>
        <authorList>
            <person name="Wallis C."/>
            <person name="Deusch O."/>
            <person name="O'Flynn C."/>
            <person name="Davis I."/>
            <person name="Horsfall A."/>
            <person name="Kirkwood N."/>
            <person name="Harris S."/>
            <person name="Eisen J.A."/>
            <person name="Coil D.A."/>
            <person name="Darling A.E."/>
            <person name="Jospin G."/>
            <person name="Alexiev A."/>
        </authorList>
    </citation>
    <scope>NUCLEOTIDE SEQUENCE [LARGE SCALE GENOMIC DNA]</scope>
    <source>
        <strain evidence="11">COT-192 OH2859</strain>
    </source>
</reference>
<comment type="subcellular location">
    <subcellularLocation>
        <location evidence="1">Cell membrane</location>
        <topology evidence="1">Multi-pass membrane protein</topology>
    </subcellularLocation>
</comment>
<dbReference type="PANTHER" id="PTHR30445:SF3">
    <property type="entry name" value="TRANSPORT PROTEIN YIDE-RELATED"/>
    <property type="match status" value="1"/>
</dbReference>
<dbReference type="OrthoDB" id="9155749at2"/>